<evidence type="ECO:0000256" key="4">
    <source>
        <dbReference type="ARBA" id="ARBA00022968"/>
    </source>
</evidence>
<reference evidence="9" key="1">
    <citation type="journal article" date="2020" name="Stud. Mycol.">
        <title>101 Dothideomycetes genomes: a test case for predicting lifestyles and emergence of pathogens.</title>
        <authorList>
            <person name="Haridas S."/>
            <person name="Albert R."/>
            <person name="Binder M."/>
            <person name="Bloem J."/>
            <person name="Labutti K."/>
            <person name="Salamov A."/>
            <person name="Andreopoulos B."/>
            <person name="Baker S."/>
            <person name="Barry K."/>
            <person name="Bills G."/>
            <person name="Bluhm B."/>
            <person name="Cannon C."/>
            <person name="Castanera R."/>
            <person name="Culley D."/>
            <person name="Daum C."/>
            <person name="Ezra D."/>
            <person name="Gonzalez J."/>
            <person name="Henrissat B."/>
            <person name="Kuo A."/>
            <person name="Liang C."/>
            <person name="Lipzen A."/>
            <person name="Lutzoni F."/>
            <person name="Magnuson J."/>
            <person name="Mondo S."/>
            <person name="Nolan M."/>
            <person name="Ohm R."/>
            <person name="Pangilinan J."/>
            <person name="Park H.-J."/>
            <person name="Ramirez L."/>
            <person name="Alfaro M."/>
            <person name="Sun H."/>
            <person name="Tritt A."/>
            <person name="Yoshinaga Y."/>
            <person name="Zwiers L.-H."/>
            <person name="Turgeon B."/>
            <person name="Goodwin S."/>
            <person name="Spatafora J."/>
            <person name="Crous P."/>
            <person name="Grigoriev I."/>
        </authorList>
    </citation>
    <scope>NUCLEOTIDE SEQUENCE</scope>
    <source>
        <strain evidence="9">CBS 379.55</strain>
    </source>
</reference>
<gene>
    <name evidence="9" type="ORF">EI97DRAFT_420272</name>
</gene>
<dbReference type="GO" id="GO:0016020">
    <property type="term" value="C:membrane"/>
    <property type="evidence" value="ECO:0007669"/>
    <property type="project" value="UniProtKB-SubCell"/>
</dbReference>
<dbReference type="Gene3D" id="3.90.550.50">
    <property type="match status" value="1"/>
</dbReference>
<dbReference type="AlphaFoldDB" id="A0A6A6JKB9"/>
<evidence type="ECO:0000313" key="10">
    <source>
        <dbReference type="Proteomes" id="UP000800097"/>
    </source>
</evidence>
<dbReference type="PANTHER" id="PTHR23033:SF47">
    <property type="entry name" value="APPLE DOMAIN-CONTAINING PROTEIN-RELATED"/>
    <property type="match status" value="1"/>
</dbReference>
<dbReference type="Proteomes" id="UP000800097">
    <property type="component" value="Unassembled WGS sequence"/>
</dbReference>
<dbReference type="Gene3D" id="3.50.4.10">
    <property type="entry name" value="Hepatocyte Growth Factor"/>
    <property type="match status" value="1"/>
</dbReference>
<comment type="subcellular location">
    <subcellularLocation>
        <location evidence="1">Membrane</location>
        <topology evidence="1">Single-pass type II membrane protein</topology>
    </subcellularLocation>
</comment>
<dbReference type="EMBL" id="ML986497">
    <property type="protein sequence ID" value="KAF2275329.1"/>
    <property type="molecule type" value="Genomic_DNA"/>
</dbReference>
<evidence type="ECO:0000256" key="3">
    <source>
        <dbReference type="ARBA" id="ARBA00022692"/>
    </source>
</evidence>
<feature type="region of interest" description="Disordered" evidence="7">
    <location>
        <begin position="80"/>
        <end position="120"/>
    </location>
</feature>
<dbReference type="GeneID" id="54550199"/>
<dbReference type="OrthoDB" id="414175at2759"/>
<dbReference type="PANTHER" id="PTHR23033">
    <property type="entry name" value="BETA1,3-GALACTOSYLTRANSFERASE"/>
    <property type="match status" value="1"/>
</dbReference>
<dbReference type="RefSeq" id="XP_033652868.1">
    <property type="nucleotide sequence ID" value="XM_033797024.1"/>
</dbReference>
<feature type="transmembrane region" description="Helical" evidence="8">
    <location>
        <begin position="9"/>
        <end position="26"/>
    </location>
</feature>
<sequence length="545" mass="61699">MPMLTPTRIVLIAVSIFGFISFWFSASKDLGQPVIPVAGYGGKHAPSEHAEKPLTRPVAADASDIVTSVLDLIEGTPISSSISTSTRTTSDEPIRSSTVSETTQTSTSYLHDEEDKTNATAARTTVPPYPTAINATSQANRNTSIPVITCKSIPGASDVMVIVKTTKQESLSTQLDTLLSCVPNFAIFSDHAGMVRNYTIHDALTRVTNTRKSKHDEFKDYEKLRKQPDAKVGSLKRLDKWKMLPMVYEAYKMKPHMRFYLFIEPNTIVSWTNLLQWTARLDSRIPYYIGAPLQVGSLKFVQTGSGILLSNAAMQRFAKAYDERYESAWEEKVERGCCGDVALGSAMEDAHVELYNAFPTMYSDKPSSFEWSQKHWCIPIVTWQNVSRGVIEEAWEVEKNWTSKNGWKEPYLMRDAFAALVQSHLLERSDDWDNLSHDTKIVRPLLEGLGEEDIQEWHQIDEDLRQAVESWQACQKVCEAVQDCHQWRYSKRGEGECHLGKTIRLGVQAPKVQGEEGWTSGWVLDRIRNSTKEWECNEVKWPFQK</sequence>
<evidence type="ECO:0000256" key="8">
    <source>
        <dbReference type="SAM" id="Phobius"/>
    </source>
</evidence>
<evidence type="ECO:0000313" key="9">
    <source>
        <dbReference type="EMBL" id="KAF2275329.1"/>
    </source>
</evidence>
<evidence type="ECO:0000256" key="2">
    <source>
        <dbReference type="ARBA" id="ARBA00006462"/>
    </source>
</evidence>
<proteinExistence type="inferred from homology"/>
<evidence type="ECO:0000256" key="1">
    <source>
        <dbReference type="ARBA" id="ARBA00004606"/>
    </source>
</evidence>
<keyword evidence="3 8" id="KW-0812">Transmembrane</keyword>
<protein>
    <recommendedName>
        <fullName evidence="11">Glycosyltransferase family 31 protein</fullName>
    </recommendedName>
</protein>
<organism evidence="9 10">
    <name type="scientific">Westerdykella ornata</name>
    <dbReference type="NCBI Taxonomy" id="318751"/>
    <lineage>
        <taxon>Eukaryota</taxon>
        <taxon>Fungi</taxon>
        <taxon>Dikarya</taxon>
        <taxon>Ascomycota</taxon>
        <taxon>Pezizomycotina</taxon>
        <taxon>Dothideomycetes</taxon>
        <taxon>Pleosporomycetidae</taxon>
        <taxon>Pleosporales</taxon>
        <taxon>Sporormiaceae</taxon>
        <taxon>Westerdykella</taxon>
    </lineage>
</organism>
<dbReference type="InterPro" id="IPR026050">
    <property type="entry name" value="C1GALT1/C1GALT1_chp1"/>
</dbReference>
<evidence type="ECO:0000256" key="6">
    <source>
        <dbReference type="ARBA" id="ARBA00023136"/>
    </source>
</evidence>
<keyword evidence="6 8" id="KW-0472">Membrane</keyword>
<evidence type="ECO:0008006" key="11">
    <source>
        <dbReference type="Google" id="ProtNLM"/>
    </source>
</evidence>
<name>A0A6A6JKB9_WESOR</name>
<comment type="similarity">
    <text evidence="2">Belongs to the glycosyltransferase 31 family. Beta3-Gal-T subfamily.</text>
</comment>
<accession>A0A6A6JKB9</accession>
<keyword evidence="5 8" id="KW-1133">Transmembrane helix</keyword>
<keyword evidence="4" id="KW-0735">Signal-anchor</keyword>
<evidence type="ECO:0000256" key="5">
    <source>
        <dbReference type="ARBA" id="ARBA00022989"/>
    </source>
</evidence>
<keyword evidence="10" id="KW-1185">Reference proteome</keyword>
<feature type="compositionally biased region" description="Low complexity" evidence="7">
    <location>
        <begin position="96"/>
        <end position="108"/>
    </location>
</feature>
<evidence type="ECO:0000256" key="7">
    <source>
        <dbReference type="SAM" id="MobiDB-lite"/>
    </source>
</evidence>